<dbReference type="Proteomes" id="UP000006352">
    <property type="component" value="Unassembled WGS sequence"/>
</dbReference>
<dbReference type="Gene3D" id="3.40.50.1820">
    <property type="entry name" value="alpha/beta hydrolase"/>
    <property type="match status" value="1"/>
</dbReference>
<dbReference type="RefSeq" id="XP_012177406.1">
    <property type="nucleotide sequence ID" value="XM_012322016.1"/>
</dbReference>
<keyword evidence="2" id="KW-1185">Reference proteome</keyword>
<dbReference type="PANTHER" id="PTHR34043">
    <property type="entry name" value="ALPHA/BETA-HYDROLASES SUPERFAMILY PROTEIN"/>
    <property type="match status" value="1"/>
</dbReference>
<dbReference type="STRING" id="599839.J7SCG9"/>
<dbReference type="GeneID" id="24093034"/>
<reference evidence="1 2" key="1">
    <citation type="journal article" date="2012" name="Appl. Environ. Microbiol.">
        <title>Short-read sequencing for genomic analysis of the brown rot fungus Fibroporia radiculosa.</title>
        <authorList>
            <person name="Tang J.D."/>
            <person name="Perkins A.D."/>
            <person name="Sonstegard T.S."/>
            <person name="Schroeder S.G."/>
            <person name="Burgess S.C."/>
            <person name="Diehl S.V."/>
        </authorList>
    </citation>
    <scope>NUCLEOTIDE SEQUENCE [LARGE SCALE GENOMIC DNA]</scope>
    <source>
        <strain evidence="1 2">TFFH 294</strain>
    </source>
</reference>
<organism evidence="1 2">
    <name type="scientific">Fibroporia radiculosa</name>
    <dbReference type="NCBI Taxonomy" id="599839"/>
    <lineage>
        <taxon>Eukaryota</taxon>
        <taxon>Fungi</taxon>
        <taxon>Dikarya</taxon>
        <taxon>Basidiomycota</taxon>
        <taxon>Agaricomycotina</taxon>
        <taxon>Agaricomycetes</taxon>
        <taxon>Polyporales</taxon>
        <taxon>Fibroporiaceae</taxon>
        <taxon>Fibroporia</taxon>
    </lineage>
</organism>
<evidence type="ECO:0000313" key="1">
    <source>
        <dbReference type="EMBL" id="CCL98123.1"/>
    </source>
</evidence>
<accession>J7SCG9</accession>
<dbReference type="OrthoDB" id="206848at2759"/>
<evidence type="ECO:0000313" key="2">
    <source>
        <dbReference type="Proteomes" id="UP000006352"/>
    </source>
</evidence>
<sequence length="321" mass="36134">MPHQRKLVSSPFRGTQIVYTLGERTDCPPAVRPFSVGSILSTYVHVLAYISPILPSGALDMQAESRSLSFNESSLLDLFGQMWRSNWAESEDCAPFDVTFQAAERREAKLEGRLNPGTFYRSYAACMTKKTKGSLMHVPQAQHLMSPLYLSSRSMGSFDYTSLQPPPAFLFRSDSGNIPAVERNAFDQDGPSGRRCPSVGEEHWANDGVVPLFSQWHPLACGETRCKHTTLSLDNPGFSDTASTVPGKFKVTNACLEEPESGIWHVHHIDSANHLSIVPFWFGTERQQTFWKDLGYWLRAIEIQRSRQENFYETRVLVPPL</sequence>
<dbReference type="HOGENOM" id="CLU_866083_0_0_1"/>
<dbReference type="InParanoid" id="J7SCG9"/>
<protein>
    <submittedName>
        <fullName evidence="1">Uncharacterized protein</fullName>
    </submittedName>
</protein>
<proteinExistence type="predicted"/>
<dbReference type="PANTHER" id="PTHR34043:SF3">
    <property type="entry name" value="ALPHA_BETA-HYDROLASES SUPERFAMILY PROTEIN"/>
    <property type="match status" value="1"/>
</dbReference>
<gene>
    <name evidence="1" type="ORF">FIBRA_00117</name>
</gene>
<name>J7SCG9_9APHY</name>
<dbReference type="InterPro" id="IPR029058">
    <property type="entry name" value="AB_hydrolase_fold"/>
</dbReference>
<dbReference type="AlphaFoldDB" id="J7SCG9"/>
<dbReference type="EMBL" id="HE796869">
    <property type="protein sequence ID" value="CCL98123.1"/>
    <property type="molecule type" value="Genomic_DNA"/>
</dbReference>